<dbReference type="NCBIfam" id="NF005559">
    <property type="entry name" value="PRK07231.1"/>
    <property type="match status" value="1"/>
</dbReference>
<dbReference type="PRINTS" id="PR00081">
    <property type="entry name" value="GDHRDH"/>
</dbReference>
<dbReference type="PANTHER" id="PTHR42760:SF133">
    <property type="entry name" value="3-OXOACYL-[ACYL-CARRIER-PROTEIN] REDUCTASE"/>
    <property type="match status" value="1"/>
</dbReference>
<dbReference type="GO" id="GO:0006633">
    <property type="term" value="P:fatty acid biosynthetic process"/>
    <property type="evidence" value="ECO:0007669"/>
    <property type="project" value="TreeGrafter"/>
</dbReference>
<dbReference type="GO" id="GO:0016616">
    <property type="term" value="F:oxidoreductase activity, acting on the CH-OH group of donors, NAD or NADP as acceptor"/>
    <property type="evidence" value="ECO:0007669"/>
    <property type="project" value="TreeGrafter"/>
</dbReference>
<dbReference type="InterPro" id="IPR036291">
    <property type="entry name" value="NAD(P)-bd_dom_sf"/>
</dbReference>
<evidence type="ECO:0000256" key="2">
    <source>
        <dbReference type="ARBA" id="ARBA00023002"/>
    </source>
</evidence>
<dbReference type="EMBL" id="JAEDAO010000001">
    <property type="protein sequence ID" value="MBK0393762.1"/>
    <property type="molecule type" value="Genomic_DNA"/>
</dbReference>
<comment type="caution">
    <text evidence="3">The sequence shown here is derived from an EMBL/GenBank/DDBJ whole genome shotgun (WGS) entry which is preliminary data.</text>
</comment>
<sequence length="261" mass="26704">MSTPASVAPKDFAGRHALVTGGGGGIGRAIALGLAERGADVCVLDVGASAAEETAAAVRALGRRAAVVVHDTGHDAVVDAIGSAAAGFGAFDLLVNNAGISPKKPDGRKRMLWETSPQEWRQVVDVNLNGYFLALRAVLPGMMERRRGAVVNIGSLAGLRYSSIAGAAYATAKNAVIGLTRQAAGEVAEFGIRINCIAPGRIETGMAAVAGGSFNEAIRESTPLRRLGLPEDIAEAALFLLSDRASFITGESLVVSGGRGL</sequence>
<evidence type="ECO:0000256" key="1">
    <source>
        <dbReference type="ARBA" id="ARBA00006484"/>
    </source>
</evidence>
<dbReference type="AlphaFoldDB" id="A0A934Q3X7"/>
<accession>A0A934Q3X7</accession>
<evidence type="ECO:0000313" key="3">
    <source>
        <dbReference type="EMBL" id="MBK0393762.1"/>
    </source>
</evidence>
<dbReference type="Pfam" id="PF13561">
    <property type="entry name" value="adh_short_C2"/>
    <property type="match status" value="1"/>
</dbReference>
<dbReference type="PANTHER" id="PTHR42760">
    <property type="entry name" value="SHORT-CHAIN DEHYDROGENASES/REDUCTASES FAMILY MEMBER"/>
    <property type="match status" value="1"/>
</dbReference>
<dbReference type="NCBIfam" id="NF009466">
    <property type="entry name" value="PRK12826.1-2"/>
    <property type="match status" value="1"/>
</dbReference>
<organism evidence="3 4">
    <name type="scientific">Ramlibacter algicola</name>
    <dbReference type="NCBI Taxonomy" id="2795217"/>
    <lineage>
        <taxon>Bacteria</taxon>
        <taxon>Pseudomonadati</taxon>
        <taxon>Pseudomonadota</taxon>
        <taxon>Betaproteobacteria</taxon>
        <taxon>Burkholderiales</taxon>
        <taxon>Comamonadaceae</taxon>
        <taxon>Ramlibacter</taxon>
    </lineage>
</organism>
<keyword evidence="4" id="KW-1185">Reference proteome</keyword>
<proteinExistence type="inferred from homology"/>
<dbReference type="Gene3D" id="3.40.50.720">
    <property type="entry name" value="NAD(P)-binding Rossmann-like Domain"/>
    <property type="match status" value="1"/>
</dbReference>
<reference evidence="3" key="1">
    <citation type="submission" date="2020-12" db="EMBL/GenBank/DDBJ databases">
        <title>Ramlibacter sp. nov., isolated from a freshwater alga, Cryptomonas.</title>
        <authorList>
            <person name="Kim H.M."/>
            <person name="Jeon C.O."/>
        </authorList>
    </citation>
    <scope>NUCLEOTIDE SEQUENCE</scope>
    <source>
        <strain evidence="3">CrO1</strain>
    </source>
</reference>
<dbReference type="InterPro" id="IPR002347">
    <property type="entry name" value="SDR_fam"/>
</dbReference>
<dbReference type="FunFam" id="3.40.50.720:FF:000084">
    <property type="entry name" value="Short-chain dehydrogenase reductase"/>
    <property type="match status" value="1"/>
</dbReference>
<dbReference type="InterPro" id="IPR020904">
    <property type="entry name" value="Sc_DH/Rdtase_CS"/>
</dbReference>
<evidence type="ECO:0000313" key="4">
    <source>
        <dbReference type="Proteomes" id="UP000617041"/>
    </source>
</evidence>
<dbReference type="PROSITE" id="PS00061">
    <property type="entry name" value="ADH_SHORT"/>
    <property type="match status" value="1"/>
</dbReference>
<name>A0A934Q3X7_9BURK</name>
<dbReference type="PRINTS" id="PR00080">
    <property type="entry name" value="SDRFAMILY"/>
</dbReference>
<dbReference type="GO" id="GO:0048038">
    <property type="term" value="F:quinone binding"/>
    <property type="evidence" value="ECO:0007669"/>
    <property type="project" value="TreeGrafter"/>
</dbReference>
<comment type="similarity">
    <text evidence="1">Belongs to the short-chain dehydrogenases/reductases (SDR) family.</text>
</comment>
<dbReference type="SUPFAM" id="SSF51735">
    <property type="entry name" value="NAD(P)-binding Rossmann-fold domains"/>
    <property type="match status" value="1"/>
</dbReference>
<gene>
    <name evidence="3" type="ORF">I8E28_14280</name>
</gene>
<dbReference type="RefSeq" id="WP_200788710.1">
    <property type="nucleotide sequence ID" value="NZ_JAEDAO010000001.1"/>
</dbReference>
<protein>
    <submittedName>
        <fullName evidence="3">SDR family oxidoreductase</fullName>
    </submittedName>
</protein>
<keyword evidence="2" id="KW-0560">Oxidoreductase</keyword>
<dbReference type="Proteomes" id="UP000617041">
    <property type="component" value="Unassembled WGS sequence"/>
</dbReference>